<sequence>MKELPDLSALINKKLSRAKKTPSATPGETTPSATTPGEMTPSVPPPPVVSPGPSVGPVNIESSRERLPLQTRTKTDGPPKKKKRKEKKKMKSVEGQSETIEDTESRETVAHEEKKKKSSRGHDVSTPATKTPSAVPPTTVEGGSASEERRIEFHDHVEFKYVGNTPLSYAPSECAELVRQIRGGRKDMPAVKDLIFKDAYVDAARTKILSDGSMNYVVEYDSALQETSSKVNQSDRLLRAKDTALNRKMSEFKATIDKVAEEQSRLLAKKIAQKEKFVEKFGVLKNKFKTAGEKIRGLERENDAWKREKTALEEKMVTTALRHLKEVNQLRDSRSFETSRSVVVNSRRRDRCRAKLSGRRNVSKALKESGTDIPQEPIDLFAEQEKKFEAEAKRLAVGRIPEELLCLSPLHLRSPLLNENVLARIDPESSVQGRVVVSGVKMPEDATAPLVSDPAPSMANLVMSKESLVLILEVRDANPTLPLGVEETGSEPVDLLELSDSSAEEEDGEKSDQRVPGNNPQGTEEGVENPPALTTDET</sequence>
<dbReference type="EnsemblPlants" id="Bra036369.1">
    <property type="protein sequence ID" value="Bra036369.1-P"/>
    <property type="gene ID" value="Bra036369"/>
</dbReference>
<proteinExistence type="predicted"/>
<feature type="compositionally biased region" description="Polar residues" evidence="2">
    <location>
        <begin position="22"/>
        <end position="37"/>
    </location>
</feature>
<evidence type="ECO:0000256" key="1">
    <source>
        <dbReference type="SAM" id="Coils"/>
    </source>
</evidence>
<dbReference type="Proteomes" id="UP000011750">
    <property type="component" value="Chromosome A02"/>
</dbReference>
<feature type="region of interest" description="Disordered" evidence="2">
    <location>
        <begin position="1"/>
        <end position="146"/>
    </location>
</feature>
<feature type="compositionally biased region" description="Basic and acidic residues" evidence="2">
    <location>
        <begin position="62"/>
        <end position="79"/>
    </location>
</feature>
<feature type="region of interest" description="Disordered" evidence="2">
    <location>
        <begin position="481"/>
        <end position="538"/>
    </location>
</feature>
<evidence type="ECO:0008006" key="5">
    <source>
        <dbReference type="Google" id="ProtNLM"/>
    </source>
</evidence>
<keyword evidence="4" id="KW-1185">Reference proteome</keyword>
<dbReference type="Gramene" id="Bra036369.1">
    <property type="protein sequence ID" value="Bra036369.1-P"/>
    <property type="gene ID" value="Bra036369"/>
</dbReference>
<reference evidence="3 4" key="2">
    <citation type="journal article" date="2018" name="Hortic Res">
        <title>Improved Brassica rapa reference genome by single-molecule sequencing and chromosome conformation capture technologies.</title>
        <authorList>
            <person name="Zhang L."/>
            <person name="Cai X."/>
            <person name="Wu J."/>
            <person name="Liu M."/>
            <person name="Grob S."/>
            <person name="Cheng F."/>
            <person name="Liang J."/>
            <person name="Cai C."/>
            <person name="Liu Z."/>
            <person name="Liu B."/>
            <person name="Wang F."/>
            <person name="Li S."/>
            <person name="Liu F."/>
            <person name="Li X."/>
            <person name="Cheng L."/>
            <person name="Yang W."/>
            <person name="Li M.H."/>
            <person name="Grossniklaus U."/>
            <person name="Zheng H."/>
            <person name="Wang X."/>
        </authorList>
    </citation>
    <scope>NUCLEOTIDE SEQUENCE [LARGE SCALE GENOMIC DNA]</scope>
    <source>
        <strain evidence="3 4">cv. Chiifu-401-42</strain>
    </source>
</reference>
<reference evidence="3 4" key="1">
    <citation type="journal article" date="2011" name="Nat. Genet.">
        <title>The genome of the mesopolyploid crop species Brassica rapa.</title>
        <authorList>
            <consortium name="Brassica rapa Genome Sequencing Project Consortium"/>
            <person name="Wang X."/>
            <person name="Wang H."/>
            <person name="Wang J."/>
            <person name="Sun R."/>
            <person name="Wu J."/>
            <person name="Liu S."/>
            <person name="Bai Y."/>
            <person name="Mun J.H."/>
            <person name="Bancroft I."/>
            <person name="Cheng F."/>
            <person name="Huang S."/>
            <person name="Li X."/>
            <person name="Hua W."/>
            <person name="Wang J."/>
            <person name="Wang X."/>
            <person name="Freeling M."/>
            <person name="Pires J.C."/>
            <person name="Paterson A.H."/>
            <person name="Chalhoub B."/>
            <person name="Wang B."/>
            <person name="Hayward A."/>
            <person name="Sharpe A.G."/>
            <person name="Park B.S."/>
            <person name="Weisshaar B."/>
            <person name="Liu B."/>
            <person name="Li B."/>
            <person name="Liu B."/>
            <person name="Tong C."/>
            <person name="Song C."/>
            <person name="Duran C."/>
            <person name="Peng C."/>
            <person name="Geng C."/>
            <person name="Koh C."/>
            <person name="Lin C."/>
            <person name="Edwards D."/>
            <person name="Mu D."/>
            <person name="Shen D."/>
            <person name="Soumpourou E."/>
            <person name="Li F."/>
            <person name="Fraser F."/>
            <person name="Conant G."/>
            <person name="Lassalle G."/>
            <person name="King G.J."/>
            <person name="Bonnema G."/>
            <person name="Tang H."/>
            <person name="Wang H."/>
            <person name="Belcram H."/>
            <person name="Zhou H."/>
            <person name="Hirakawa H."/>
            <person name="Abe H."/>
            <person name="Guo H."/>
            <person name="Wang H."/>
            <person name="Jin H."/>
            <person name="Parkin I.A."/>
            <person name="Batley J."/>
            <person name="Kim J.S."/>
            <person name="Just J."/>
            <person name="Li J."/>
            <person name="Xu J."/>
            <person name="Deng J."/>
            <person name="Kim J.A."/>
            <person name="Li J."/>
            <person name="Yu J."/>
            <person name="Meng J."/>
            <person name="Wang J."/>
            <person name="Min J."/>
            <person name="Poulain J."/>
            <person name="Wang J."/>
            <person name="Hatakeyama K."/>
            <person name="Wu K."/>
            <person name="Wang L."/>
            <person name="Fang L."/>
            <person name="Trick M."/>
            <person name="Links M.G."/>
            <person name="Zhao M."/>
            <person name="Jin M."/>
            <person name="Ramchiary N."/>
            <person name="Drou N."/>
            <person name="Berkman P.J."/>
            <person name="Cai Q."/>
            <person name="Huang Q."/>
            <person name="Li R."/>
            <person name="Tabata S."/>
            <person name="Cheng S."/>
            <person name="Zhang S."/>
            <person name="Zhang S."/>
            <person name="Huang S."/>
            <person name="Sato S."/>
            <person name="Sun S."/>
            <person name="Kwon S.J."/>
            <person name="Choi S.R."/>
            <person name="Lee T.H."/>
            <person name="Fan W."/>
            <person name="Zhao X."/>
            <person name="Tan X."/>
            <person name="Xu X."/>
            <person name="Wang Y."/>
            <person name="Qiu Y."/>
            <person name="Yin Y."/>
            <person name="Li Y."/>
            <person name="Du Y."/>
            <person name="Liao Y."/>
            <person name="Lim Y."/>
            <person name="Narusaka Y."/>
            <person name="Wang Y."/>
            <person name="Wang Z."/>
            <person name="Li Z."/>
            <person name="Wang Z."/>
            <person name="Xiong Z."/>
            <person name="Zhang Z."/>
        </authorList>
    </citation>
    <scope>NUCLEOTIDE SEQUENCE [LARGE SCALE GENOMIC DNA]</scope>
    <source>
        <strain evidence="3 4">cv. Chiifu-401-42</strain>
    </source>
</reference>
<protein>
    <recommendedName>
        <fullName evidence="5">DUF1204 domain-containing protein</fullName>
    </recommendedName>
</protein>
<evidence type="ECO:0000313" key="3">
    <source>
        <dbReference type="EnsemblPlants" id="Bra036369.1-P"/>
    </source>
</evidence>
<evidence type="ECO:0000313" key="4">
    <source>
        <dbReference type="Proteomes" id="UP000011750"/>
    </source>
</evidence>
<dbReference type="HOGENOM" id="CLU_506592_0_0_1"/>
<dbReference type="InParanoid" id="M4F5L3"/>
<organism evidence="3 4">
    <name type="scientific">Brassica campestris</name>
    <name type="common">Field mustard</name>
    <dbReference type="NCBI Taxonomy" id="3711"/>
    <lineage>
        <taxon>Eukaryota</taxon>
        <taxon>Viridiplantae</taxon>
        <taxon>Streptophyta</taxon>
        <taxon>Embryophyta</taxon>
        <taxon>Tracheophyta</taxon>
        <taxon>Spermatophyta</taxon>
        <taxon>Magnoliopsida</taxon>
        <taxon>eudicotyledons</taxon>
        <taxon>Gunneridae</taxon>
        <taxon>Pentapetalae</taxon>
        <taxon>rosids</taxon>
        <taxon>malvids</taxon>
        <taxon>Brassicales</taxon>
        <taxon>Brassicaceae</taxon>
        <taxon>Brassiceae</taxon>
        <taxon>Brassica</taxon>
    </lineage>
</organism>
<reference evidence="3" key="3">
    <citation type="submission" date="2023-03" db="UniProtKB">
        <authorList>
            <consortium name="EnsemblPlants"/>
        </authorList>
    </citation>
    <scope>IDENTIFICATION</scope>
    <source>
        <strain evidence="3">cv. Chiifu-401-42</strain>
    </source>
</reference>
<feature type="compositionally biased region" description="Basic and acidic residues" evidence="2">
    <location>
        <begin position="103"/>
        <end position="123"/>
    </location>
</feature>
<dbReference type="AlphaFoldDB" id="M4F5L3"/>
<name>M4F5L3_BRACM</name>
<keyword evidence="1" id="KW-0175">Coiled coil</keyword>
<accession>M4F5L3</accession>
<evidence type="ECO:0000256" key="2">
    <source>
        <dbReference type="SAM" id="MobiDB-lite"/>
    </source>
</evidence>
<feature type="coiled-coil region" evidence="1">
    <location>
        <begin position="288"/>
        <end position="315"/>
    </location>
</feature>
<feature type="compositionally biased region" description="Basic residues" evidence="2">
    <location>
        <begin position="80"/>
        <end position="90"/>
    </location>
</feature>